<dbReference type="Pfam" id="PF01042">
    <property type="entry name" value="Ribonuc_L-PSP"/>
    <property type="match status" value="1"/>
</dbReference>
<accession>A0ABS6ILX6</accession>
<dbReference type="RefSeq" id="WP_216962436.1">
    <property type="nucleotide sequence ID" value="NZ_JAHOPB010000001.1"/>
</dbReference>
<protein>
    <submittedName>
        <fullName evidence="1">RidA family protein</fullName>
    </submittedName>
</protein>
<evidence type="ECO:0000313" key="2">
    <source>
        <dbReference type="Proteomes" id="UP000727907"/>
    </source>
</evidence>
<keyword evidence="2" id="KW-1185">Reference proteome</keyword>
<evidence type="ECO:0000313" key="1">
    <source>
        <dbReference type="EMBL" id="MBU8875346.1"/>
    </source>
</evidence>
<comment type="caution">
    <text evidence="1">The sequence shown here is derived from an EMBL/GenBank/DDBJ whole genome shotgun (WGS) entry which is preliminary data.</text>
</comment>
<proteinExistence type="predicted"/>
<dbReference type="EMBL" id="JAHOPB010000001">
    <property type="protein sequence ID" value="MBU8875346.1"/>
    <property type="molecule type" value="Genomic_DNA"/>
</dbReference>
<gene>
    <name evidence="1" type="ORF">KQ910_16350</name>
</gene>
<sequence length="129" mass="14030">MAKRKSVNYPGYSHQNPIPNASRIGNIVMSSIMNGTEPGTRNVPPDLGAQVTNIFQHIKLCVEAAGGTPDDIIKINFWMKQPSTGRAALNDEWVKMFPDEASRPARHTLQLSGDSPHQVTCDFTAVIGG</sequence>
<dbReference type="InterPro" id="IPR006175">
    <property type="entry name" value="YjgF/YER057c/UK114"/>
</dbReference>
<reference evidence="1 2" key="1">
    <citation type="submission" date="2021-06" db="EMBL/GenBank/DDBJ databases">
        <authorList>
            <person name="Lee D.H."/>
        </authorList>
    </citation>
    <scope>NUCLEOTIDE SEQUENCE [LARGE SCALE GENOMIC DNA]</scope>
    <source>
        <strain evidence="1 2">MMS21-HV4-11</strain>
    </source>
</reference>
<dbReference type="Proteomes" id="UP000727907">
    <property type="component" value="Unassembled WGS sequence"/>
</dbReference>
<organism evidence="1 2">
    <name type="scientific">Reyranella humidisoli</name>
    <dbReference type="NCBI Taxonomy" id="2849149"/>
    <lineage>
        <taxon>Bacteria</taxon>
        <taxon>Pseudomonadati</taxon>
        <taxon>Pseudomonadota</taxon>
        <taxon>Alphaproteobacteria</taxon>
        <taxon>Hyphomicrobiales</taxon>
        <taxon>Reyranellaceae</taxon>
        <taxon>Reyranella</taxon>
    </lineage>
</organism>
<name>A0ABS6ILX6_9HYPH</name>